<dbReference type="EMBL" id="UOEH01000318">
    <property type="protein sequence ID" value="VAW00786.1"/>
    <property type="molecule type" value="Genomic_DNA"/>
</dbReference>
<organism evidence="1">
    <name type="scientific">hydrothermal vent metagenome</name>
    <dbReference type="NCBI Taxonomy" id="652676"/>
    <lineage>
        <taxon>unclassified sequences</taxon>
        <taxon>metagenomes</taxon>
        <taxon>ecological metagenomes</taxon>
    </lineage>
</organism>
<gene>
    <name evidence="1" type="ORF">MNBD_ALPHA05-1171</name>
</gene>
<name>A0A3B0T1F3_9ZZZZ</name>
<protein>
    <submittedName>
        <fullName evidence="1">Uncharacterized protein</fullName>
    </submittedName>
</protein>
<accession>A0A3B0T1F3</accession>
<proteinExistence type="predicted"/>
<reference evidence="1" key="1">
    <citation type="submission" date="2018-06" db="EMBL/GenBank/DDBJ databases">
        <authorList>
            <person name="Zhirakovskaya E."/>
        </authorList>
    </citation>
    <scope>NUCLEOTIDE SEQUENCE</scope>
</reference>
<evidence type="ECO:0000313" key="1">
    <source>
        <dbReference type="EMBL" id="VAW00786.1"/>
    </source>
</evidence>
<dbReference type="AlphaFoldDB" id="A0A3B0T1F3"/>
<sequence length="133" mass="14134">MSGLPFHIGRIRIALNSKLQGVNGFTGHGDVAFLFWRSGAKKIDIGLSGVAGQTADVFIDDALYRAMPLDNGAARFTVNTSHGDSVPDLAPGTKVEIRQNGETILGGTLGVKTPIGLFQLPRKLVAYLRSRAS</sequence>